<proteinExistence type="predicted"/>
<dbReference type="Proteomes" id="UP000001610">
    <property type="component" value="Unassembled WGS sequence"/>
</dbReference>
<evidence type="ECO:0000313" key="3">
    <source>
        <dbReference type="Proteomes" id="UP000001610"/>
    </source>
</evidence>
<protein>
    <submittedName>
        <fullName evidence="2">Uncharacterized protein</fullName>
    </submittedName>
</protein>
<evidence type="ECO:0000313" key="2">
    <source>
        <dbReference type="EMBL" id="EGX93491.1"/>
    </source>
</evidence>
<sequence>MPETRWVACLMSGLPVLSNSVLQAATGRQQFAFEKCNETIMSGGIALTNTTTPSS</sequence>
<feature type="signal peptide" evidence="1">
    <location>
        <begin position="1"/>
        <end position="18"/>
    </location>
</feature>
<feature type="chain" id="PRO_5003446402" evidence="1">
    <location>
        <begin position="19"/>
        <end position="55"/>
    </location>
</feature>
<reference evidence="2 3" key="1">
    <citation type="journal article" date="2011" name="Genome Biol.">
        <title>Genome sequence of the insect pathogenic fungus Cordyceps militaris, a valued traditional Chinese medicine.</title>
        <authorList>
            <person name="Zheng P."/>
            <person name="Xia Y."/>
            <person name="Xiao G."/>
            <person name="Xiong C."/>
            <person name="Hu X."/>
            <person name="Zhang S."/>
            <person name="Zheng H."/>
            <person name="Huang Y."/>
            <person name="Zhou Y."/>
            <person name="Wang S."/>
            <person name="Zhao G.P."/>
            <person name="Liu X."/>
            <person name="St Leger R.J."/>
            <person name="Wang C."/>
        </authorList>
    </citation>
    <scope>NUCLEOTIDE SEQUENCE [LARGE SCALE GENOMIC DNA]</scope>
    <source>
        <strain evidence="2 3">CM01</strain>
    </source>
</reference>
<accession>G3JEZ8</accession>
<name>G3JEZ8_CORMM</name>
<dbReference type="VEuPathDB" id="FungiDB:CCM_04865"/>
<dbReference type="KEGG" id="cmt:CCM_04865"/>
<dbReference type="RefSeq" id="XP_006670074.1">
    <property type="nucleotide sequence ID" value="XM_006670011.1"/>
</dbReference>
<dbReference type="EMBL" id="JH126401">
    <property type="protein sequence ID" value="EGX93491.1"/>
    <property type="molecule type" value="Genomic_DNA"/>
</dbReference>
<organism evidence="2 3">
    <name type="scientific">Cordyceps militaris (strain CM01)</name>
    <name type="common">Caterpillar fungus</name>
    <dbReference type="NCBI Taxonomy" id="983644"/>
    <lineage>
        <taxon>Eukaryota</taxon>
        <taxon>Fungi</taxon>
        <taxon>Dikarya</taxon>
        <taxon>Ascomycota</taxon>
        <taxon>Pezizomycotina</taxon>
        <taxon>Sordariomycetes</taxon>
        <taxon>Hypocreomycetidae</taxon>
        <taxon>Hypocreales</taxon>
        <taxon>Cordycipitaceae</taxon>
        <taxon>Cordyceps</taxon>
    </lineage>
</organism>
<dbReference type="AlphaFoldDB" id="G3JEZ8"/>
<evidence type="ECO:0000256" key="1">
    <source>
        <dbReference type="SAM" id="SignalP"/>
    </source>
</evidence>
<gene>
    <name evidence="2" type="ORF">CCM_04865</name>
</gene>
<keyword evidence="3" id="KW-1185">Reference proteome</keyword>
<dbReference type="HOGENOM" id="CLU_3032274_0_0_1"/>
<dbReference type="GeneID" id="18166886"/>
<keyword evidence="1" id="KW-0732">Signal</keyword>
<dbReference type="InParanoid" id="G3JEZ8"/>